<reference evidence="3" key="1">
    <citation type="submission" date="2020-01" db="EMBL/GenBank/DDBJ databases">
        <title>'Steroidobacter agaridevorans' sp. nov., agar-degrading bacteria isolated from rhizosphere soils.</title>
        <authorList>
            <person name="Ikenaga M."/>
            <person name="Kataoka M."/>
            <person name="Murouchi A."/>
            <person name="Katsuragi S."/>
            <person name="Sakai M."/>
        </authorList>
    </citation>
    <scope>NUCLEOTIDE SEQUENCE [LARGE SCALE GENOMIC DNA]</scope>
    <source>
        <strain evidence="3">YU21-B</strain>
    </source>
</reference>
<dbReference type="EMBL" id="BLJN01000005">
    <property type="protein sequence ID" value="GFE83115.1"/>
    <property type="molecule type" value="Genomic_DNA"/>
</dbReference>
<accession>A0A829YID3</accession>
<sequence>MLQVTFAEVARVLEGLGSSVPAAEAHGCLVGALCTSPDYPMERWLEEIIPDADQRDDEQSQQPLRLLYADTLNALRGEDMEFEALLPDDDISLATRAGGLSQWCQGFLYGFGTGQVGTRAVKQEELPGNVNEILNDLTHIGRASVELDGDGNESEEEAYAEVVEYVRVGVQLIHDELIPVAAHRIDVGDEARDDDLDDGSDPSTLH</sequence>
<dbReference type="Gene3D" id="1.20.120.740">
    <property type="entry name" value="YgfB uncharacterised protein family UPF0149, PF03695"/>
    <property type="match status" value="1"/>
</dbReference>
<dbReference type="RefSeq" id="WP_161814721.1">
    <property type="nucleotide sequence ID" value="NZ_BLJN01000005.1"/>
</dbReference>
<dbReference type="Proteomes" id="UP000445000">
    <property type="component" value="Unassembled WGS sequence"/>
</dbReference>
<dbReference type="InterPro" id="IPR011978">
    <property type="entry name" value="YgfB-like"/>
</dbReference>
<dbReference type="AlphaFoldDB" id="A0A829YID3"/>
<gene>
    <name evidence="2" type="ORF">GCM10011487_51150</name>
</gene>
<dbReference type="PANTHER" id="PTHR37528">
    <property type="entry name" value="UPF0149 PROTEIN YGFB"/>
    <property type="match status" value="1"/>
</dbReference>
<evidence type="ECO:0000313" key="3">
    <source>
        <dbReference type="Proteomes" id="UP000445000"/>
    </source>
</evidence>
<organism evidence="2 3">
    <name type="scientific">Steroidobacter agaridevorans</name>
    <dbReference type="NCBI Taxonomy" id="2695856"/>
    <lineage>
        <taxon>Bacteria</taxon>
        <taxon>Pseudomonadati</taxon>
        <taxon>Pseudomonadota</taxon>
        <taxon>Gammaproteobacteria</taxon>
        <taxon>Steroidobacterales</taxon>
        <taxon>Steroidobacteraceae</taxon>
        <taxon>Steroidobacter</taxon>
    </lineage>
</organism>
<name>A0A829YID3_9GAMM</name>
<keyword evidence="3" id="KW-1185">Reference proteome</keyword>
<evidence type="ECO:0000313" key="2">
    <source>
        <dbReference type="EMBL" id="GFE83115.1"/>
    </source>
</evidence>
<dbReference type="PANTHER" id="PTHR37528:SF1">
    <property type="entry name" value="UPF0149 PROTEIN YGFB"/>
    <property type="match status" value="1"/>
</dbReference>
<comment type="caution">
    <text evidence="2">The sequence shown here is derived from an EMBL/GenBank/DDBJ whole genome shotgun (WGS) entry which is preliminary data.</text>
</comment>
<proteinExistence type="inferred from homology"/>
<protein>
    <recommendedName>
        <fullName evidence="4">YecA family protein</fullName>
    </recommendedName>
</protein>
<evidence type="ECO:0000256" key="1">
    <source>
        <dbReference type="ARBA" id="ARBA00038308"/>
    </source>
</evidence>
<dbReference type="InterPro" id="IPR036255">
    <property type="entry name" value="YgfB-like_sf"/>
</dbReference>
<dbReference type="Pfam" id="PF03695">
    <property type="entry name" value="UPF0149"/>
    <property type="match status" value="1"/>
</dbReference>
<comment type="similarity">
    <text evidence="1">Belongs to the UPF0149 family.</text>
</comment>
<dbReference type="SUPFAM" id="SSF101327">
    <property type="entry name" value="YgfB-like"/>
    <property type="match status" value="1"/>
</dbReference>
<dbReference type="GO" id="GO:0005829">
    <property type="term" value="C:cytosol"/>
    <property type="evidence" value="ECO:0007669"/>
    <property type="project" value="TreeGrafter"/>
</dbReference>
<evidence type="ECO:0008006" key="4">
    <source>
        <dbReference type="Google" id="ProtNLM"/>
    </source>
</evidence>